<evidence type="ECO:0000256" key="3">
    <source>
        <dbReference type="ARBA" id="ARBA00022722"/>
    </source>
</evidence>
<keyword evidence="4" id="KW-0479">Metal-binding</keyword>
<dbReference type="SMART" id="SM00490">
    <property type="entry name" value="HELICc"/>
    <property type="match status" value="1"/>
</dbReference>
<name>A0A9W6R3E0_9PSEU</name>
<evidence type="ECO:0000256" key="7">
    <source>
        <dbReference type="ARBA" id="ARBA00022806"/>
    </source>
</evidence>
<evidence type="ECO:0000313" key="11">
    <source>
        <dbReference type="EMBL" id="GLY68779.1"/>
    </source>
</evidence>
<gene>
    <name evidence="11" type="ORF">Atai01_53980</name>
</gene>
<accession>A0A9W6R3E0</accession>
<dbReference type="InterPro" id="IPR006483">
    <property type="entry name" value="CRISPR-assoc_Cas3_HD"/>
</dbReference>
<dbReference type="CDD" id="cd09641">
    <property type="entry name" value="Cas3''_I"/>
    <property type="match status" value="1"/>
</dbReference>
<dbReference type="GO" id="GO:0003724">
    <property type="term" value="F:RNA helicase activity"/>
    <property type="evidence" value="ECO:0007669"/>
    <property type="project" value="TreeGrafter"/>
</dbReference>
<dbReference type="InterPro" id="IPR027417">
    <property type="entry name" value="P-loop_NTPase"/>
</dbReference>
<comment type="caution">
    <text evidence="11">The sequence shown here is derived from an EMBL/GenBank/DDBJ whole genome shotgun (WGS) entry which is preliminary data.</text>
</comment>
<evidence type="ECO:0000256" key="2">
    <source>
        <dbReference type="ARBA" id="ARBA00009046"/>
    </source>
</evidence>
<comment type="similarity">
    <text evidence="1">In the N-terminal section; belongs to the CRISPR-associated nuclease Cas3-HD family.</text>
</comment>
<dbReference type="GO" id="GO:0004518">
    <property type="term" value="F:nuclease activity"/>
    <property type="evidence" value="ECO:0007669"/>
    <property type="project" value="UniProtKB-KW"/>
</dbReference>
<dbReference type="GO" id="GO:0016787">
    <property type="term" value="F:hydrolase activity"/>
    <property type="evidence" value="ECO:0007669"/>
    <property type="project" value="UniProtKB-KW"/>
</dbReference>
<dbReference type="InterPro" id="IPR006474">
    <property type="entry name" value="Helicase_Cas3_CRISPR-ass_core"/>
</dbReference>
<dbReference type="Gene3D" id="3.40.50.300">
    <property type="entry name" value="P-loop containing nucleotide triphosphate hydrolases"/>
    <property type="match status" value="2"/>
</dbReference>
<dbReference type="RefSeq" id="WP_285488604.1">
    <property type="nucleotide sequence ID" value="NZ_BSTI01000013.1"/>
</dbReference>
<evidence type="ECO:0000256" key="5">
    <source>
        <dbReference type="ARBA" id="ARBA00022741"/>
    </source>
</evidence>
<dbReference type="InterPro" id="IPR041372">
    <property type="entry name" value="Cas3_C"/>
</dbReference>
<keyword evidence="3" id="KW-0540">Nuclease</keyword>
<dbReference type="PANTHER" id="PTHR47963">
    <property type="entry name" value="DEAD-BOX ATP-DEPENDENT RNA HELICASE 47, MITOCHONDRIAL"/>
    <property type="match status" value="1"/>
</dbReference>
<dbReference type="Pfam" id="PF22590">
    <property type="entry name" value="Cas3-like_C_2"/>
    <property type="match status" value="1"/>
</dbReference>
<dbReference type="Proteomes" id="UP001165136">
    <property type="component" value="Unassembled WGS sequence"/>
</dbReference>
<dbReference type="InterPro" id="IPR050547">
    <property type="entry name" value="DEAD_box_RNA_helicases"/>
</dbReference>
<evidence type="ECO:0000256" key="9">
    <source>
        <dbReference type="ARBA" id="ARBA00023118"/>
    </source>
</evidence>
<dbReference type="InterPro" id="IPR038257">
    <property type="entry name" value="CRISPR-assoc_Cas3_HD_sf"/>
</dbReference>
<keyword evidence="7" id="KW-0347">Helicase</keyword>
<dbReference type="GO" id="GO:0005524">
    <property type="term" value="F:ATP binding"/>
    <property type="evidence" value="ECO:0007669"/>
    <property type="project" value="UniProtKB-KW"/>
</dbReference>
<keyword evidence="5" id="KW-0547">Nucleotide-binding</keyword>
<keyword evidence="9" id="KW-0051">Antiviral defense</keyword>
<reference evidence="11" key="1">
    <citation type="submission" date="2023-03" db="EMBL/GenBank/DDBJ databases">
        <title>Amycolatopsis taiwanensis NBRC 103393.</title>
        <authorList>
            <person name="Ichikawa N."/>
            <person name="Sato H."/>
            <person name="Tonouchi N."/>
        </authorList>
    </citation>
    <scope>NUCLEOTIDE SEQUENCE</scope>
    <source>
        <strain evidence="11">NBRC 103393</strain>
    </source>
</reference>
<keyword evidence="12" id="KW-1185">Reference proteome</keyword>
<dbReference type="NCBIfam" id="TIGR01587">
    <property type="entry name" value="cas3_core"/>
    <property type="match status" value="1"/>
</dbReference>
<evidence type="ECO:0000313" key="12">
    <source>
        <dbReference type="Proteomes" id="UP001165136"/>
    </source>
</evidence>
<dbReference type="PROSITE" id="PS51643">
    <property type="entry name" value="HD_CAS3"/>
    <property type="match status" value="1"/>
</dbReference>
<dbReference type="InterPro" id="IPR054712">
    <property type="entry name" value="Cas3-like_dom"/>
</dbReference>
<dbReference type="SUPFAM" id="SSF52540">
    <property type="entry name" value="P-loop containing nucleoside triphosphate hydrolases"/>
    <property type="match status" value="1"/>
</dbReference>
<dbReference type="Pfam" id="PF18019">
    <property type="entry name" value="Cas3_HD"/>
    <property type="match status" value="1"/>
</dbReference>
<protein>
    <submittedName>
        <fullName evidence="11">CRISPR-associated helicase/endonuclease Cas3</fullName>
    </submittedName>
</protein>
<keyword evidence="6" id="KW-0378">Hydrolase</keyword>
<dbReference type="InterPro" id="IPR001650">
    <property type="entry name" value="Helicase_C-like"/>
</dbReference>
<dbReference type="AlphaFoldDB" id="A0A9W6R3E0"/>
<dbReference type="GO" id="GO:0003723">
    <property type="term" value="F:RNA binding"/>
    <property type="evidence" value="ECO:0007669"/>
    <property type="project" value="TreeGrafter"/>
</dbReference>
<dbReference type="EMBL" id="BSTI01000013">
    <property type="protein sequence ID" value="GLY68779.1"/>
    <property type="molecule type" value="Genomic_DNA"/>
</dbReference>
<evidence type="ECO:0000259" key="10">
    <source>
        <dbReference type="PROSITE" id="PS51643"/>
    </source>
</evidence>
<evidence type="ECO:0000256" key="8">
    <source>
        <dbReference type="ARBA" id="ARBA00022840"/>
    </source>
</evidence>
<dbReference type="PANTHER" id="PTHR47963:SF9">
    <property type="entry name" value="CRISPR-ASSOCIATED ENDONUCLEASE_HELICASE CAS3"/>
    <property type="match status" value="1"/>
</dbReference>
<dbReference type="GO" id="GO:0051607">
    <property type="term" value="P:defense response to virus"/>
    <property type="evidence" value="ECO:0007669"/>
    <property type="project" value="UniProtKB-KW"/>
</dbReference>
<sequence>MLNTAGESVEGRALGVLWGKSDANGRPNLLLQHLLDTAAVGELVWDRYLSAGLRQKIDACCNGAGRALFALFCGLHDVGKATPAFQCKDPVLAERVRQVGLSWAELGRSGRQWHHTSAGARIVKAVLQDVGWPREAVDWVWPLVLGHHGLVRALGTPRELDAHGRGRWPAVQAHVVHTVARELGVEIARVYPTSTPPRAIQLAISGAVIMADWLASDERNFGGIDQPSGVSICAARERARMAWSKLGLRGGWRPDQLYVGEDVVEARFGVPARGVQEAALCLAREMLAPGLMLVEAPMGEGKTKAALAAAEVLAERFGADGIFIGMPTQATSDPMYEQVLGWVRSIDPDVPVGLLHGKRQFNPTWRALRKQLAFRGVDEFGCDDPYGSSSAVEARSGSLPAEWFLGPKRGLLVPVTVGTVDQLLHAATRTRHVMLRHAGLAGRVVILDEVHAYDVYMSQFLFEGLRWLGDAGVPVVLLSATLPPAMRAQLARAYLQGRLAKRDLDDRVLPSLAGYPNVLSVCAPGGVPRYDQRSAAAWRDSLPVAVDVLHEEPEDGPERVVELVRDALADGGCALVVRNTVARAQETYRVLREEFGADAVLLHGRIAIGERADRAERLLGLLGPPVNDHDEARPWRLVLVATQVAEQSFDIDADFLVSDLAPIDLLLQRAGRLHRHTRKRPPRLERPRFVVAGVAYDDGRPPRFPVGSSAVYKDHLLLRSAALVMAAAQGEGWSVPAQVPELVSRGYATDNGLLPAEWHGAAVKAETAWLEEQSRRTAEAEEFLLAGEDQLGTPTLQALHERRTADLSTDEAVAAVVRDGEPSAEVLLVRHDGREYCTPDGTPLGIHGEAVSDDDVLDRLMRWTVRLPADRKLTAAVEQELGPLPAWGPEEPWLHRSRVLRLDDEWSASLGGHILRYDADLGLLNRRQSGKSVGR</sequence>
<evidence type="ECO:0000256" key="4">
    <source>
        <dbReference type="ARBA" id="ARBA00022723"/>
    </source>
</evidence>
<dbReference type="NCBIfam" id="TIGR01596">
    <property type="entry name" value="cas3_HD"/>
    <property type="match status" value="1"/>
</dbReference>
<evidence type="ECO:0000256" key="6">
    <source>
        <dbReference type="ARBA" id="ARBA00022801"/>
    </source>
</evidence>
<dbReference type="GO" id="GO:0046872">
    <property type="term" value="F:metal ion binding"/>
    <property type="evidence" value="ECO:0007669"/>
    <property type="project" value="UniProtKB-KW"/>
</dbReference>
<comment type="similarity">
    <text evidence="2">In the central section; belongs to the CRISPR-associated helicase Cas3 family.</text>
</comment>
<evidence type="ECO:0000256" key="1">
    <source>
        <dbReference type="ARBA" id="ARBA00006847"/>
    </source>
</evidence>
<dbReference type="Pfam" id="PF18395">
    <property type="entry name" value="Cas3_C"/>
    <property type="match status" value="1"/>
</dbReference>
<organism evidence="11 12">
    <name type="scientific">Amycolatopsis taiwanensis</name>
    <dbReference type="NCBI Taxonomy" id="342230"/>
    <lineage>
        <taxon>Bacteria</taxon>
        <taxon>Bacillati</taxon>
        <taxon>Actinomycetota</taxon>
        <taxon>Actinomycetes</taxon>
        <taxon>Pseudonocardiales</taxon>
        <taxon>Pseudonocardiaceae</taxon>
        <taxon>Amycolatopsis</taxon>
    </lineage>
</organism>
<proteinExistence type="inferred from homology"/>
<keyword evidence="8" id="KW-0067">ATP-binding</keyword>
<feature type="domain" description="HD Cas3-type" evidence="10">
    <location>
        <begin position="23"/>
        <end position="214"/>
    </location>
</feature>
<dbReference type="Gene3D" id="1.10.3210.30">
    <property type="match status" value="1"/>
</dbReference>
<dbReference type="SUPFAM" id="SSF109604">
    <property type="entry name" value="HD-domain/PDEase-like"/>
    <property type="match status" value="1"/>
</dbReference>